<dbReference type="Proteomes" id="UP000532010">
    <property type="component" value="Unassembled WGS sequence"/>
</dbReference>
<reference evidence="1 2" key="1">
    <citation type="submission" date="2020-08" db="EMBL/GenBank/DDBJ databases">
        <title>The Agave Microbiome: Exploring the role of microbial communities in plant adaptations to desert environments.</title>
        <authorList>
            <person name="Partida-Martinez L.P."/>
        </authorList>
    </citation>
    <scope>NUCLEOTIDE SEQUENCE [LARGE SCALE GENOMIC DNA]</scope>
    <source>
        <strain evidence="1 2">AT3.9</strain>
    </source>
</reference>
<evidence type="ECO:0000313" key="1">
    <source>
        <dbReference type="EMBL" id="MBB3018606.1"/>
    </source>
</evidence>
<keyword evidence="2" id="KW-1185">Reference proteome</keyword>
<dbReference type="RefSeq" id="WP_183449002.1">
    <property type="nucleotide sequence ID" value="NZ_JACHWB010000002.1"/>
</dbReference>
<name>A0A7W4YW74_9HYPH</name>
<gene>
    <name evidence="1" type="ORF">FHR70_001660</name>
</gene>
<comment type="caution">
    <text evidence="1">The sequence shown here is derived from an EMBL/GenBank/DDBJ whole genome shotgun (WGS) entry which is preliminary data.</text>
</comment>
<proteinExistence type="predicted"/>
<dbReference type="EMBL" id="JACHWB010000002">
    <property type="protein sequence ID" value="MBB3018606.1"/>
    <property type="molecule type" value="Genomic_DNA"/>
</dbReference>
<sequence>MKAMKHNGLVQVEVKKPFRSYHEGQIVRLSPADAFLYEGSGHVTEAKLPKGVAAETIAQPDDGFVSDKILPNPVPAIPDGWEGEHILQRRKLAEQIAGGTVKPEEVDSIIRRELERRLTE</sequence>
<dbReference type="AlphaFoldDB" id="A0A7W4YW74"/>
<organism evidence="1 2">
    <name type="scientific">Microvirga lupini</name>
    <dbReference type="NCBI Taxonomy" id="420324"/>
    <lineage>
        <taxon>Bacteria</taxon>
        <taxon>Pseudomonadati</taxon>
        <taxon>Pseudomonadota</taxon>
        <taxon>Alphaproteobacteria</taxon>
        <taxon>Hyphomicrobiales</taxon>
        <taxon>Methylobacteriaceae</taxon>
        <taxon>Microvirga</taxon>
    </lineage>
</organism>
<evidence type="ECO:0000313" key="2">
    <source>
        <dbReference type="Proteomes" id="UP000532010"/>
    </source>
</evidence>
<protein>
    <submittedName>
        <fullName evidence="1">Uncharacterized protein</fullName>
    </submittedName>
</protein>
<accession>A0A7W4YW74</accession>